<dbReference type="AlphaFoldDB" id="A0A248TMW0"/>
<protein>
    <submittedName>
        <fullName evidence="1">Uncharacterized protein</fullName>
    </submittedName>
</protein>
<dbReference type="OrthoDB" id="2454651at2"/>
<dbReference type="GeneID" id="97216433"/>
<sequence>MSEHIEYMKEKTSIDVLLNNGYTIKSITENLSGAFVEFERITGSTIYSETLHILTADARKYFSVHLINRK</sequence>
<dbReference type="KEGG" id="bko:CKF48_20550"/>
<evidence type="ECO:0000313" key="2">
    <source>
        <dbReference type="Proteomes" id="UP000215137"/>
    </source>
</evidence>
<evidence type="ECO:0000313" key="1">
    <source>
        <dbReference type="EMBL" id="ASV69492.1"/>
    </source>
</evidence>
<organism evidence="1 2">
    <name type="scientific">Cytobacillus kochii</name>
    <dbReference type="NCBI Taxonomy" id="859143"/>
    <lineage>
        <taxon>Bacteria</taxon>
        <taxon>Bacillati</taxon>
        <taxon>Bacillota</taxon>
        <taxon>Bacilli</taxon>
        <taxon>Bacillales</taxon>
        <taxon>Bacillaceae</taxon>
        <taxon>Cytobacillus</taxon>
    </lineage>
</organism>
<gene>
    <name evidence="1" type="ORF">CKF48_20550</name>
</gene>
<dbReference type="RefSeq" id="WP_095373056.1">
    <property type="nucleotide sequence ID" value="NZ_CANMJM010000003.1"/>
</dbReference>
<reference evidence="1 2" key="1">
    <citation type="submission" date="2017-08" db="EMBL/GenBank/DDBJ databases">
        <title>Complete Genome Sequence of Bacillus kochii Oregon-R-modENCODE STRAIN BDGP4, isolated from Drosophila melanogaster gut.</title>
        <authorList>
            <person name="Wan K.H."/>
            <person name="Yu C."/>
            <person name="Park S."/>
            <person name="Hammonds A.S."/>
            <person name="Booth B.W."/>
            <person name="Celniker S.E."/>
        </authorList>
    </citation>
    <scope>NUCLEOTIDE SEQUENCE [LARGE SCALE GENOMIC DNA]</scope>
    <source>
        <strain evidence="1 2">BDGP4</strain>
    </source>
</reference>
<dbReference type="Proteomes" id="UP000215137">
    <property type="component" value="Chromosome"/>
</dbReference>
<proteinExistence type="predicted"/>
<keyword evidence="2" id="KW-1185">Reference proteome</keyword>
<accession>A0A248TMW0</accession>
<dbReference type="EMBL" id="CP022983">
    <property type="protein sequence ID" value="ASV69492.1"/>
    <property type="molecule type" value="Genomic_DNA"/>
</dbReference>
<name>A0A248TMW0_9BACI</name>